<keyword evidence="3" id="KW-1185">Reference proteome</keyword>
<dbReference type="PANTHER" id="PTHR45947:SF3">
    <property type="entry name" value="SULFOQUINOVOSYL TRANSFERASE SQD2"/>
    <property type="match status" value="1"/>
</dbReference>
<dbReference type="RefSeq" id="WP_380225250.1">
    <property type="nucleotide sequence ID" value="NZ_JBHSML010000013.1"/>
</dbReference>
<keyword evidence="2" id="KW-0808">Transferase</keyword>
<comment type="caution">
    <text evidence="2">The sequence shown here is derived from an EMBL/GenBank/DDBJ whole genome shotgun (WGS) entry which is preliminary data.</text>
</comment>
<dbReference type="InterPro" id="IPR050194">
    <property type="entry name" value="Glycosyltransferase_grp1"/>
</dbReference>
<evidence type="ECO:0000313" key="2">
    <source>
        <dbReference type="EMBL" id="MFC5518434.1"/>
    </source>
</evidence>
<proteinExistence type="predicted"/>
<feature type="domain" description="Glycosyl transferase family 1" evidence="1">
    <location>
        <begin position="203"/>
        <end position="361"/>
    </location>
</feature>
<organism evidence="2 3">
    <name type="scientific">Kaistia terrae</name>
    <dbReference type="NCBI Taxonomy" id="537017"/>
    <lineage>
        <taxon>Bacteria</taxon>
        <taxon>Pseudomonadati</taxon>
        <taxon>Pseudomonadota</taxon>
        <taxon>Alphaproteobacteria</taxon>
        <taxon>Hyphomicrobiales</taxon>
        <taxon>Kaistiaceae</taxon>
        <taxon>Kaistia</taxon>
    </lineage>
</organism>
<dbReference type="InterPro" id="IPR001296">
    <property type="entry name" value="Glyco_trans_1"/>
</dbReference>
<dbReference type="Pfam" id="PF00534">
    <property type="entry name" value="Glycos_transf_1"/>
    <property type="match status" value="1"/>
</dbReference>
<dbReference type="GO" id="GO:0016757">
    <property type="term" value="F:glycosyltransferase activity"/>
    <property type="evidence" value="ECO:0007669"/>
    <property type="project" value="UniProtKB-KW"/>
</dbReference>
<reference evidence="3" key="1">
    <citation type="journal article" date="2019" name="Int. J. Syst. Evol. Microbiol.">
        <title>The Global Catalogue of Microorganisms (GCM) 10K type strain sequencing project: providing services to taxonomists for standard genome sequencing and annotation.</title>
        <authorList>
            <consortium name="The Broad Institute Genomics Platform"/>
            <consortium name="The Broad Institute Genome Sequencing Center for Infectious Disease"/>
            <person name="Wu L."/>
            <person name="Ma J."/>
        </authorList>
    </citation>
    <scope>NUCLEOTIDE SEQUENCE [LARGE SCALE GENOMIC DNA]</scope>
    <source>
        <strain evidence="3">KACC 12633</strain>
    </source>
</reference>
<dbReference type="PANTHER" id="PTHR45947">
    <property type="entry name" value="SULFOQUINOVOSYL TRANSFERASE SQD2"/>
    <property type="match status" value="1"/>
</dbReference>
<evidence type="ECO:0000259" key="1">
    <source>
        <dbReference type="Pfam" id="PF00534"/>
    </source>
</evidence>
<dbReference type="Proteomes" id="UP001596150">
    <property type="component" value="Unassembled WGS sequence"/>
</dbReference>
<dbReference type="SUPFAM" id="SSF53756">
    <property type="entry name" value="UDP-Glycosyltransferase/glycogen phosphorylase"/>
    <property type="match status" value="1"/>
</dbReference>
<dbReference type="EMBL" id="JBHSML010000013">
    <property type="protein sequence ID" value="MFC5518434.1"/>
    <property type="molecule type" value="Genomic_DNA"/>
</dbReference>
<evidence type="ECO:0000313" key="3">
    <source>
        <dbReference type="Proteomes" id="UP001596150"/>
    </source>
</evidence>
<dbReference type="Gene3D" id="3.40.50.2000">
    <property type="entry name" value="Glycogen Phosphorylase B"/>
    <property type="match status" value="2"/>
</dbReference>
<dbReference type="EC" id="2.4.-.-" evidence="2"/>
<name>A0ABW0Q2D7_9HYPH</name>
<keyword evidence="2" id="KW-0328">Glycosyltransferase</keyword>
<sequence length="411" mass="44772">MTNAVPGDGLPRVAILFHRFGPYHISRLNAATRYMAVIGIEFSGADRTYAWNDVGCDANLFPRWVVSPDIEAEHVPTMIRKVSEALDRAAPDAVAIAGWSHPGALAALLWCARRRIPAIVMSDSAEIDENRRSWREAIKRRIVALFGAGLVAGGPHRRYLMALGMNNALIRDGLDVVDNDHFAAGAIAARADAKALREGLGLPRPYFLTSCRFVAKKNLFALLAAYRRYRAMAASSAWDLVLVGDGPLVAELRAAISGHGLESCVHLPGFRQYEELPRYYGLASAFILPSTSEQWGLVVNEAMAAGLPVLVSTRCGCAEDLVRAGVNGYPFNPFNVTELSEVMQSVASANVDREAMGKAGQVTIAEWSTDRFGRELRVAVDGALASPRRAPDRIGRWLAMLLLCRTERTDG</sequence>
<gene>
    <name evidence="2" type="ORF">ACFPP9_21850</name>
</gene>
<protein>
    <submittedName>
        <fullName evidence="2">Glycosyltransferase</fullName>
        <ecNumber evidence="2">2.4.-.-</ecNumber>
    </submittedName>
</protein>
<accession>A0ABW0Q2D7</accession>